<evidence type="ECO:0000256" key="1">
    <source>
        <dbReference type="SAM" id="Coils"/>
    </source>
</evidence>
<feature type="region of interest" description="Disordered" evidence="2">
    <location>
        <begin position="323"/>
        <end position="343"/>
    </location>
</feature>
<reference evidence="4" key="1">
    <citation type="journal article" date="2015" name="Nat. Genet.">
        <title>The genome and transcriptome of the zoonotic hookworm Ancylostoma ceylanicum identify infection-specific gene families.</title>
        <authorList>
            <person name="Schwarz E.M."/>
            <person name="Hu Y."/>
            <person name="Antoshechkin I."/>
            <person name="Miller M.M."/>
            <person name="Sternberg P.W."/>
            <person name="Aroian R.V."/>
        </authorList>
    </citation>
    <scope>NUCLEOTIDE SEQUENCE</scope>
    <source>
        <strain evidence="4">HY135</strain>
    </source>
</reference>
<protein>
    <submittedName>
        <fullName evidence="3">Uncharacterized protein</fullName>
    </submittedName>
</protein>
<comment type="caution">
    <text evidence="3">The sequence shown here is derived from an EMBL/GenBank/DDBJ whole genome shotgun (WGS) entry which is preliminary data.</text>
</comment>
<evidence type="ECO:0000313" key="4">
    <source>
        <dbReference type="Proteomes" id="UP000024635"/>
    </source>
</evidence>
<feature type="compositionally biased region" description="Polar residues" evidence="2">
    <location>
        <begin position="157"/>
        <end position="170"/>
    </location>
</feature>
<feature type="coiled-coil region" evidence="1">
    <location>
        <begin position="557"/>
        <end position="584"/>
    </location>
</feature>
<feature type="compositionally biased region" description="Basic and acidic residues" evidence="2">
    <location>
        <begin position="333"/>
        <end position="343"/>
    </location>
</feature>
<dbReference type="EMBL" id="JARK01001399">
    <property type="protein sequence ID" value="EYC08885.1"/>
    <property type="molecule type" value="Genomic_DNA"/>
</dbReference>
<evidence type="ECO:0000256" key="2">
    <source>
        <dbReference type="SAM" id="MobiDB-lite"/>
    </source>
</evidence>
<feature type="compositionally biased region" description="Basic and acidic residues" evidence="2">
    <location>
        <begin position="413"/>
        <end position="426"/>
    </location>
</feature>
<gene>
    <name evidence="3" type="primary">Acey_s0063.g3412</name>
    <name evidence="3" type="ORF">Y032_0063g3412</name>
</gene>
<proteinExistence type="predicted"/>
<keyword evidence="1" id="KW-0175">Coiled coil</keyword>
<feature type="region of interest" description="Disordered" evidence="2">
    <location>
        <begin position="398"/>
        <end position="437"/>
    </location>
</feature>
<sequence length="792" mass="87056">MGSPRSLLLIDTTLDPDPEGDWLFRVVDMSSHSKVALFENRFDFTRSSQMSTTGINEKEYGRHITSLCGGRSRAAHRTALVNARKLQCNFNGEYFPNLSKRCNMSSDFQAVLHLRFCHIKSSGPSIFDILFSVFPGQKILVPLPSCNDVFDGEVQPTPVNQSASQITGSESAADGIRKGPGGAVPATHQRPGHLIKTRSAPLSGTEETDSDCLQRFLKIKVKQVTESDGTVSGTLLVTPNCLMFDPDVTHPLVKENGQDLYGMVANMDEIVSVSVYKEISALTGNKTDKKKDIFDPDHVRISAPLSQQQGGDILQPDSEIELKNVPDDPVQEEPARDPCDPTRFELEFDNEDAYEQQSTMVGSEVHLPSIDEEALNLKSPEEDNQSSSDVARDEFVATHVRERSSSSQTSSTSHEERQRSYSELDTSHISQGGFGSRFSPNVARRSFGKLGRTLSARAKSIQGTVAQGTKQVAHGVVTHTKSAADSLQTGLETSVKVVGEAANAAANQAKAAADVVAAVPARMVDMGTSLVSDGINGVQEIFNVDTEEQRSTSQLKREQSLATLESLKQRTQQARDDLVAKNKQSMFSCATSSDEVPDLFLAVDEIVGRTLSAAETPPSPTLPYYMAVRLTRKKRKTRKSVPSCTSSVSSYDEDCVFGNRLRREFWYAVPRSKADNIYHFLLQWSPDKYGQDTTTSTLDESSVASGANDSSRDDRGFIVLDATADETLAAYSCTVSRSTDFTHIYLFKCFRKQRTLRMRGTNAREKKKNIYSNVPLLNPDICFCSFVPPSHA</sequence>
<dbReference type="OrthoDB" id="26679at2759"/>
<name>A0A016U199_9BILA</name>
<feature type="region of interest" description="Disordered" evidence="2">
    <location>
        <begin position="157"/>
        <end position="207"/>
    </location>
</feature>
<organism evidence="3 4">
    <name type="scientific">Ancylostoma ceylanicum</name>
    <dbReference type="NCBI Taxonomy" id="53326"/>
    <lineage>
        <taxon>Eukaryota</taxon>
        <taxon>Metazoa</taxon>
        <taxon>Ecdysozoa</taxon>
        <taxon>Nematoda</taxon>
        <taxon>Chromadorea</taxon>
        <taxon>Rhabditida</taxon>
        <taxon>Rhabditina</taxon>
        <taxon>Rhabditomorpha</taxon>
        <taxon>Strongyloidea</taxon>
        <taxon>Ancylostomatidae</taxon>
        <taxon>Ancylostomatinae</taxon>
        <taxon>Ancylostoma</taxon>
    </lineage>
</organism>
<evidence type="ECO:0000313" key="3">
    <source>
        <dbReference type="EMBL" id="EYC08885.1"/>
    </source>
</evidence>
<keyword evidence="4" id="KW-1185">Reference proteome</keyword>
<dbReference type="AlphaFoldDB" id="A0A016U199"/>
<dbReference type="Proteomes" id="UP000024635">
    <property type="component" value="Unassembled WGS sequence"/>
</dbReference>
<accession>A0A016U199</accession>